<dbReference type="Proteomes" id="UP000244450">
    <property type="component" value="Unassembled WGS sequence"/>
</dbReference>
<gene>
    <name evidence="2" type="ORF">DCC81_18265</name>
</gene>
<accession>A0A2T7BIR7</accession>
<evidence type="ECO:0000256" key="1">
    <source>
        <dbReference type="SAM" id="MobiDB-lite"/>
    </source>
</evidence>
<dbReference type="EMBL" id="QCYK01000002">
    <property type="protein sequence ID" value="PUZ26180.1"/>
    <property type="molecule type" value="Genomic_DNA"/>
</dbReference>
<keyword evidence="3" id="KW-1185">Reference proteome</keyword>
<sequence>MAITTSASAAPAGPGHGWGGRPVVIVHSGFYSPWYGPYGGWGFGYPYGYPYAMMPYRPSKLDLQIQDIRNDYADKIESMKMDRSLSGKERRQKIREFKAERDHEIRDTKANYYKS</sequence>
<proteinExistence type="predicted"/>
<dbReference type="AlphaFoldDB" id="A0A2T7BIR7"/>
<evidence type="ECO:0000313" key="2">
    <source>
        <dbReference type="EMBL" id="PUZ26180.1"/>
    </source>
</evidence>
<comment type="caution">
    <text evidence="2">The sequence shown here is derived from an EMBL/GenBank/DDBJ whole genome shotgun (WGS) entry which is preliminary data.</text>
</comment>
<organism evidence="2 3">
    <name type="scientific">Chitinophaga parva</name>
    <dbReference type="NCBI Taxonomy" id="2169414"/>
    <lineage>
        <taxon>Bacteria</taxon>
        <taxon>Pseudomonadati</taxon>
        <taxon>Bacteroidota</taxon>
        <taxon>Chitinophagia</taxon>
        <taxon>Chitinophagales</taxon>
        <taxon>Chitinophagaceae</taxon>
        <taxon>Chitinophaga</taxon>
    </lineage>
</organism>
<name>A0A2T7BIR7_9BACT</name>
<evidence type="ECO:0000313" key="3">
    <source>
        <dbReference type="Proteomes" id="UP000244450"/>
    </source>
</evidence>
<reference evidence="2 3" key="1">
    <citation type="submission" date="2018-04" db="EMBL/GenBank/DDBJ databases">
        <title>Chitinophaga fuyangensis sp. nov., isolated from soil in a chemical factory.</title>
        <authorList>
            <person name="Chen K."/>
        </authorList>
    </citation>
    <scope>NUCLEOTIDE SEQUENCE [LARGE SCALE GENOMIC DNA]</scope>
    <source>
        <strain evidence="2 3">LY-1</strain>
    </source>
</reference>
<feature type="region of interest" description="Disordered" evidence="1">
    <location>
        <begin position="82"/>
        <end position="101"/>
    </location>
</feature>
<protein>
    <submittedName>
        <fullName evidence="2">Uncharacterized protein</fullName>
    </submittedName>
</protein>